<protein>
    <submittedName>
        <fullName evidence="1">Uncharacterized protein</fullName>
    </submittedName>
</protein>
<organism evidence="1 2">
    <name type="scientific">Malus domestica</name>
    <name type="common">Apple</name>
    <name type="synonym">Pyrus malus</name>
    <dbReference type="NCBI Taxonomy" id="3750"/>
    <lineage>
        <taxon>Eukaryota</taxon>
        <taxon>Viridiplantae</taxon>
        <taxon>Streptophyta</taxon>
        <taxon>Embryophyta</taxon>
        <taxon>Tracheophyta</taxon>
        <taxon>Spermatophyta</taxon>
        <taxon>Magnoliopsida</taxon>
        <taxon>eudicotyledons</taxon>
        <taxon>Gunneridae</taxon>
        <taxon>Pentapetalae</taxon>
        <taxon>rosids</taxon>
        <taxon>fabids</taxon>
        <taxon>Rosales</taxon>
        <taxon>Rosaceae</taxon>
        <taxon>Amygdaloideae</taxon>
        <taxon>Maleae</taxon>
        <taxon>Malus</taxon>
    </lineage>
</organism>
<dbReference type="EMBL" id="RDQH01000340">
    <property type="protein sequence ID" value="RXH76896.1"/>
    <property type="molecule type" value="Genomic_DNA"/>
</dbReference>
<dbReference type="Proteomes" id="UP000290289">
    <property type="component" value="Chromosome 14"/>
</dbReference>
<evidence type="ECO:0000313" key="2">
    <source>
        <dbReference type="Proteomes" id="UP000290289"/>
    </source>
</evidence>
<evidence type="ECO:0000313" key="1">
    <source>
        <dbReference type="EMBL" id="RXH76896.1"/>
    </source>
</evidence>
<reference evidence="1 2" key="1">
    <citation type="submission" date="2018-10" db="EMBL/GenBank/DDBJ databases">
        <title>A high-quality apple genome assembly.</title>
        <authorList>
            <person name="Hu J."/>
        </authorList>
    </citation>
    <scope>NUCLEOTIDE SEQUENCE [LARGE SCALE GENOMIC DNA]</scope>
    <source>
        <strain evidence="2">cv. HFTH1</strain>
        <tissue evidence="1">Young leaf</tissue>
    </source>
</reference>
<gene>
    <name evidence="1" type="ORF">DVH24_019784</name>
</gene>
<comment type="caution">
    <text evidence="1">The sequence shown here is derived from an EMBL/GenBank/DDBJ whole genome shotgun (WGS) entry which is preliminary data.</text>
</comment>
<proteinExistence type="predicted"/>
<sequence>MTGMKELFDKDLDAIFFINHNRFQFNLLNNFGNSSISVIRTSRQQLQLLSPSHILLLAQRLRDAFPSVTSLITTPNLPPLTRLFPVCGWDYVDSSSSTGINGPTHPSALTSIFRSWSVNPSWSSTCQNSTIGRRTSCWFWKPIPAWLDQLLMIDEQLVQLQNVVDKYLGANGDVGVMDDKDLDLLHSFKEQLQ</sequence>
<dbReference type="AlphaFoldDB" id="A0A498HZV7"/>
<name>A0A498HZV7_MALDO</name>
<keyword evidence="2" id="KW-1185">Reference proteome</keyword>
<accession>A0A498HZV7</accession>